<dbReference type="Proteomes" id="UP000076738">
    <property type="component" value="Unassembled WGS sequence"/>
</dbReference>
<dbReference type="EMBL" id="KV417276">
    <property type="protein sequence ID" value="KZO98284.1"/>
    <property type="molecule type" value="Genomic_DNA"/>
</dbReference>
<feature type="region of interest" description="Disordered" evidence="1">
    <location>
        <begin position="129"/>
        <end position="212"/>
    </location>
</feature>
<keyword evidence="3" id="KW-1185">Reference proteome</keyword>
<evidence type="ECO:0000256" key="1">
    <source>
        <dbReference type="SAM" id="MobiDB-lite"/>
    </source>
</evidence>
<sequence>MANDLNDADSHDHDPAIPAPFCECGQVARRYVQRKAGPMQGENIYLCRVRNEFLEYRRLAHQLDQALECLPVEKRPINKHLIEAEKRWGKGVLNKDLRGYDPKDRAPGCDYFMYRQHWEKKQLEDRVRAEARKQKAAEKAAEKKAAEKKAAEKAAEKNKAPPTTHPGSQRNGSLWVKASTLPGGVYGPKEGRERGSGASGAPRPQTRCCHNRKPYDRPPSCVQEHLRQQPLVNDPQAWSTQAQPSYSEDDMMGFWEGIDVIEDMSDDDVQVIDPPKAGPSRPANPAMVEDPIVRNRTHRDDQDADDEILDWNEWFDRAMQRIHDEFNARANQKGFPEGKGKGWA</sequence>
<evidence type="ECO:0000313" key="3">
    <source>
        <dbReference type="Proteomes" id="UP000076738"/>
    </source>
</evidence>
<proteinExistence type="predicted"/>
<feature type="compositionally biased region" description="Basic and acidic residues" evidence="1">
    <location>
        <begin position="129"/>
        <end position="159"/>
    </location>
</feature>
<evidence type="ECO:0000313" key="2">
    <source>
        <dbReference type="EMBL" id="KZO98284.1"/>
    </source>
</evidence>
<organism evidence="2 3">
    <name type="scientific">Calocera viscosa (strain TUFC12733)</name>
    <dbReference type="NCBI Taxonomy" id="1330018"/>
    <lineage>
        <taxon>Eukaryota</taxon>
        <taxon>Fungi</taxon>
        <taxon>Dikarya</taxon>
        <taxon>Basidiomycota</taxon>
        <taxon>Agaricomycotina</taxon>
        <taxon>Dacrymycetes</taxon>
        <taxon>Dacrymycetales</taxon>
        <taxon>Dacrymycetaceae</taxon>
        <taxon>Calocera</taxon>
    </lineage>
</organism>
<feature type="region of interest" description="Disordered" evidence="1">
    <location>
        <begin position="269"/>
        <end position="304"/>
    </location>
</feature>
<name>A0A167P0D7_CALVF</name>
<dbReference type="AlphaFoldDB" id="A0A167P0D7"/>
<protein>
    <submittedName>
        <fullName evidence="2">Uncharacterized protein</fullName>
    </submittedName>
</protein>
<reference evidence="2 3" key="1">
    <citation type="journal article" date="2016" name="Mol. Biol. Evol.">
        <title>Comparative Genomics of Early-Diverging Mushroom-Forming Fungi Provides Insights into the Origins of Lignocellulose Decay Capabilities.</title>
        <authorList>
            <person name="Nagy L.G."/>
            <person name="Riley R."/>
            <person name="Tritt A."/>
            <person name="Adam C."/>
            <person name="Daum C."/>
            <person name="Floudas D."/>
            <person name="Sun H."/>
            <person name="Yadav J.S."/>
            <person name="Pangilinan J."/>
            <person name="Larsson K.H."/>
            <person name="Matsuura K."/>
            <person name="Barry K."/>
            <person name="Labutti K."/>
            <person name="Kuo R."/>
            <person name="Ohm R.A."/>
            <person name="Bhattacharya S.S."/>
            <person name="Shirouzu T."/>
            <person name="Yoshinaga Y."/>
            <person name="Martin F.M."/>
            <person name="Grigoriev I.V."/>
            <person name="Hibbett D.S."/>
        </authorList>
    </citation>
    <scope>NUCLEOTIDE SEQUENCE [LARGE SCALE GENOMIC DNA]</scope>
    <source>
        <strain evidence="2 3">TUFC12733</strain>
    </source>
</reference>
<accession>A0A167P0D7</accession>
<gene>
    <name evidence="2" type="ORF">CALVIDRAFT_526159</name>
</gene>